<feature type="region of interest" description="Disordered" evidence="1">
    <location>
        <begin position="232"/>
        <end position="262"/>
    </location>
</feature>
<feature type="region of interest" description="Disordered" evidence="1">
    <location>
        <begin position="1"/>
        <end position="25"/>
    </location>
</feature>
<name>A0A5N6JT10_MONLA</name>
<feature type="region of interest" description="Disordered" evidence="1">
    <location>
        <begin position="45"/>
        <end position="93"/>
    </location>
</feature>
<feature type="compositionally biased region" description="Polar residues" evidence="1">
    <location>
        <begin position="82"/>
        <end position="91"/>
    </location>
</feature>
<evidence type="ECO:0000313" key="3">
    <source>
        <dbReference type="Proteomes" id="UP000326757"/>
    </source>
</evidence>
<evidence type="ECO:0000313" key="2">
    <source>
        <dbReference type="EMBL" id="KAB8290852.1"/>
    </source>
</evidence>
<evidence type="ECO:0008006" key="4">
    <source>
        <dbReference type="Google" id="ProtNLM"/>
    </source>
</evidence>
<accession>A0A5N6JT10</accession>
<protein>
    <recommendedName>
        <fullName evidence="4">Chromo shadow domain-containing protein</fullName>
    </recommendedName>
</protein>
<dbReference type="AlphaFoldDB" id="A0A5N6JT10"/>
<reference evidence="2 3" key="1">
    <citation type="submission" date="2019-06" db="EMBL/GenBank/DDBJ databases">
        <title>Genome Sequence of the Brown Rot Fungal Pathogen Monilinia laxa.</title>
        <authorList>
            <person name="De Miccolis Angelini R.M."/>
            <person name="Landi L."/>
            <person name="Abate D."/>
            <person name="Pollastro S."/>
            <person name="Romanazzi G."/>
            <person name="Faretra F."/>
        </authorList>
    </citation>
    <scope>NUCLEOTIDE SEQUENCE [LARGE SCALE GENOMIC DNA]</scope>
    <source>
        <strain evidence="2 3">Mlax316</strain>
    </source>
</reference>
<gene>
    <name evidence="2" type="ORF">EYC80_008489</name>
</gene>
<proteinExistence type="predicted"/>
<keyword evidence="3" id="KW-1185">Reference proteome</keyword>
<sequence length="400" mass="44763">MQPKDKDNDNYDSSIDPLVGDPKPTCAGLNRFVEAPITYRLAAANKPPFLSPNDNAEGKSDESDLESVLGGRPFKKPRSRSATRSPESSVNLIIGDEPLESDWNVAEIADIRHNEENEAEFCDSPAWYRFAPSIKSTSQGSRYVAQVLDTQRGRKFHNIIGKEDINGEVHYLVDWTPTLIQGIVLKKAQAQPLIDRFKNRYRLPSTTRCSLNANQTTGVKPLQQVMIKSNMQVGTGKPRAGPRKSPYNSDVSSDDPQTSRRDTAKKMLRRTTNLIRTPKVNDKRKLKIVKSQPEISKKLATAISSRGRVLKPRKICDSGHRLLLLTCSVDSLRVEKRTVLISTIECNLLSIKDETPAVLGLSRSQTVMGIYNDSGRMTLEQVLFEIVAMSEGWTSVSYFW</sequence>
<feature type="compositionally biased region" description="Polar residues" evidence="1">
    <location>
        <begin position="246"/>
        <end position="256"/>
    </location>
</feature>
<comment type="caution">
    <text evidence="2">The sequence shown here is derived from an EMBL/GenBank/DDBJ whole genome shotgun (WGS) entry which is preliminary data.</text>
</comment>
<dbReference type="OrthoDB" id="3553834at2759"/>
<dbReference type="Proteomes" id="UP000326757">
    <property type="component" value="Unassembled WGS sequence"/>
</dbReference>
<evidence type="ECO:0000256" key="1">
    <source>
        <dbReference type="SAM" id="MobiDB-lite"/>
    </source>
</evidence>
<organism evidence="2 3">
    <name type="scientific">Monilinia laxa</name>
    <name type="common">Brown rot fungus</name>
    <name type="synonym">Sclerotinia laxa</name>
    <dbReference type="NCBI Taxonomy" id="61186"/>
    <lineage>
        <taxon>Eukaryota</taxon>
        <taxon>Fungi</taxon>
        <taxon>Dikarya</taxon>
        <taxon>Ascomycota</taxon>
        <taxon>Pezizomycotina</taxon>
        <taxon>Leotiomycetes</taxon>
        <taxon>Helotiales</taxon>
        <taxon>Sclerotiniaceae</taxon>
        <taxon>Monilinia</taxon>
    </lineage>
</organism>
<dbReference type="EMBL" id="VIGI01000016">
    <property type="protein sequence ID" value="KAB8290852.1"/>
    <property type="molecule type" value="Genomic_DNA"/>
</dbReference>